<feature type="chain" id="PRO_5046865152" description="DUF2511 domain-containing protein" evidence="2">
    <location>
        <begin position="24"/>
        <end position="155"/>
    </location>
</feature>
<name>A0ABU2SWL9_9ACTN</name>
<feature type="region of interest" description="Disordered" evidence="1">
    <location>
        <begin position="131"/>
        <end position="155"/>
    </location>
</feature>
<comment type="caution">
    <text evidence="3">The sequence shown here is derived from an EMBL/GenBank/DDBJ whole genome shotgun (WGS) entry which is preliminary data.</text>
</comment>
<evidence type="ECO:0000256" key="2">
    <source>
        <dbReference type="SAM" id="SignalP"/>
    </source>
</evidence>
<evidence type="ECO:0000313" key="3">
    <source>
        <dbReference type="EMBL" id="MDT0453392.1"/>
    </source>
</evidence>
<protein>
    <recommendedName>
        <fullName evidence="5">DUF2511 domain-containing protein</fullName>
    </recommendedName>
</protein>
<evidence type="ECO:0000313" key="4">
    <source>
        <dbReference type="Proteomes" id="UP001180531"/>
    </source>
</evidence>
<dbReference type="Proteomes" id="UP001180531">
    <property type="component" value="Unassembled WGS sequence"/>
</dbReference>
<organism evidence="3 4">
    <name type="scientific">Streptomyces hesseae</name>
    <dbReference type="NCBI Taxonomy" id="3075519"/>
    <lineage>
        <taxon>Bacteria</taxon>
        <taxon>Bacillati</taxon>
        <taxon>Actinomycetota</taxon>
        <taxon>Actinomycetes</taxon>
        <taxon>Kitasatosporales</taxon>
        <taxon>Streptomycetaceae</taxon>
        <taxon>Streptomyces</taxon>
    </lineage>
</organism>
<accession>A0ABU2SWL9</accession>
<evidence type="ECO:0008006" key="5">
    <source>
        <dbReference type="Google" id="ProtNLM"/>
    </source>
</evidence>
<evidence type="ECO:0000256" key="1">
    <source>
        <dbReference type="SAM" id="MobiDB-lite"/>
    </source>
</evidence>
<gene>
    <name evidence="3" type="ORF">RM609_30545</name>
</gene>
<dbReference type="PROSITE" id="PS51257">
    <property type="entry name" value="PROKAR_LIPOPROTEIN"/>
    <property type="match status" value="1"/>
</dbReference>
<proteinExistence type="predicted"/>
<reference evidence="3" key="1">
    <citation type="submission" date="2024-05" db="EMBL/GenBank/DDBJ databases">
        <title>30 novel species of actinomycetes from the DSMZ collection.</title>
        <authorList>
            <person name="Nouioui I."/>
        </authorList>
    </citation>
    <scope>NUCLEOTIDE SEQUENCE</scope>
    <source>
        <strain evidence="3">DSM 40473</strain>
    </source>
</reference>
<sequence length="155" mass="16511">MITRTRGTRVRALALAAGVLAGAVLVTGCSEERDAVLKWPGAESNPQAVTSDQFGAAWPLKPDKGKVACNTTPYSGFAITFTAPDGKIYALNNVAHDEKGYPSVDEIKGTSGKMWRLRSFGMQICSLERARNMRSTPPATPPQTHAPTPPATTNP</sequence>
<dbReference type="EMBL" id="JAVRFI010000030">
    <property type="protein sequence ID" value="MDT0453392.1"/>
    <property type="molecule type" value="Genomic_DNA"/>
</dbReference>
<keyword evidence="2" id="KW-0732">Signal</keyword>
<dbReference type="RefSeq" id="WP_311615219.1">
    <property type="nucleotide sequence ID" value="NZ_JAVRFI010000030.1"/>
</dbReference>
<feature type="signal peptide" evidence="2">
    <location>
        <begin position="1"/>
        <end position="23"/>
    </location>
</feature>
<keyword evidence="4" id="KW-1185">Reference proteome</keyword>